<dbReference type="AlphaFoldDB" id="A0A7I7MFN8"/>
<proteinExistence type="predicted"/>
<evidence type="ECO:0000313" key="1">
    <source>
        <dbReference type="EMBL" id="BBX70985.1"/>
    </source>
</evidence>
<dbReference type="KEGG" id="mpsc:MPSYJ_44460"/>
<gene>
    <name evidence="1" type="ORF">MPSYJ_44460</name>
</gene>
<organism evidence="1 2">
    <name type="scientific">Mycolicibacterium psychrotolerans</name>
    <dbReference type="NCBI Taxonomy" id="216929"/>
    <lineage>
        <taxon>Bacteria</taxon>
        <taxon>Bacillati</taxon>
        <taxon>Actinomycetota</taxon>
        <taxon>Actinomycetes</taxon>
        <taxon>Mycobacteriales</taxon>
        <taxon>Mycobacteriaceae</taxon>
        <taxon>Mycolicibacterium</taxon>
    </lineage>
</organism>
<dbReference type="EMBL" id="AP022574">
    <property type="protein sequence ID" value="BBX70985.1"/>
    <property type="molecule type" value="Genomic_DNA"/>
</dbReference>
<reference evidence="1 2" key="1">
    <citation type="journal article" date="2019" name="Emerg. Microbes Infect.">
        <title>Comprehensive subspecies identification of 175 nontuberculous mycobacteria species based on 7547 genomic profiles.</title>
        <authorList>
            <person name="Matsumoto Y."/>
            <person name="Kinjo T."/>
            <person name="Motooka D."/>
            <person name="Nabeya D."/>
            <person name="Jung N."/>
            <person name="Uechi K."/>
            <person name="Horii T."/>
            <person name="Iida T."/>
            <person name="Fujita J."/>
            <person name="Nakamura S."/>
        </authorList>
    </citation>
    <scope>NUCLEOTIDE SEQUENCE [LARGE SCALE GENOMIC DNA]</scope>
    <source>
        <strain evidence="1 2">JCM 13323</strain>
    </source>
</reference>
<accession>A0A7I7MFN8</accession>
<dbReference type="Proteomes" id="UP000466514">
    <property type="component" value="Chromosome"/>
</dbReference>
<protein>
    <submittedName>
        <fullName evidence="1">Uncharacterized protein</fullName>
    </submittedName>
</protein>
<evidence type="ECO:0000313" key="2">
    <source>
        <dbReference type="Proteomes" id="UP000466514"/>
    </source>
</evidence>
<name>A0A7I7MFN8_9MYCO</name>
<keyword evidence="2" id="KW-1185">Reference proteome</keyword>
<sequence length="107" mass="11099">MRAGLDLSGGGTAVALQSVAPLDGLHEVTAETIAKLLTGIGMIGAARNALEEVGLRATIAGNRITINDEYFAQFVGAISRPTGHVEARWVIYSLAGTPPVWVVGAEQ</sequence>